<reference evidence="2" key="1">
    <citation type="submission" date="2021-08" db="EMBL/GenBank/DDBJ databases">
        <title>Hoeflea bacterium WL0058 sp. nov., isolated from the sediment.</title>
        <authorList>
            <person name="Wang L."/>
            <person name="Zhang D."/>
        </authorList>
    </citation>
    <scope>NUCLEOTIDE SEQUENCE</scope>
    <source>
        <strain evidence="2">WL0058</strain>
    </source>
</reference>
<organism evidence="2 3">
    <name type="scientific">Flavimaribacter sediminis</name>
    <dbReference type="NCBI Taxonomy" id="2865987"/>
    <lineage>
        <taxon>Bacteria</taxon>
        <taxon>Pseudomonadati</taxon>
        <taxon>Pseudomonadota</taxon>
        <taxon>Alphaproteobacteria</taxon>
        <taxon>Hyphomicrobiales</taxon>
        <taxon>Rhizobiaceae</taxon>
        <taxon>Flavimaribacter</taxon>
    </lineage>
</organism>
<feature type="transmembrane region" description="Helical" evidence="1">
    <location>
        <begin position="98"/>
        <end position="117"/>
    </location>
</feature>
<feature type="transmembrane region" description="Helical" evidence="1">
    <location>
        <begin position="33"/>
        <end position="51"/>
    </location>
</feature>
<dbReference type="Proteomes" id="UP001196509">
    <property type="component" value="Unassembled WGS sequence"/>
</dbReference>
<keyword evidence="3" id="KW-1185">Reference proteome</keyword>
<feature type="transmembrane region" description="Helical" evidence="1">
    <location>
        <begin position="338"/>
        <end position="359"/>
    </location>
</feature>
<evidence type="ECO:0000313" key="3">
    <source>
        <dbReference type="Proteomes" id="UP001196509"/>
    </source>
</evidence>
<evidence type="ECO:0008006" key="4">
    <source>
        <dbReference type="Google" id="ProtNLM"/>
    </source>
</evidence>
<accession>A0AAE2ZQB4</accession>
<feature type="transmembrane region" description="Helical" evidence="1">
    <location>
        <begin position="9"/>
        <end position="27"/>
    </location>
</feature>
<protein>
    <recommendedName>
        <fullName evidence="4">Capsular biosynthesis protein</fullName>
    </recommendedName>
</protein>
<dbReference type="RefSeq" id="WP_220229646.1">
    <property type="nucleotide sequence ID" value="NZ_JAICBX010000003.1"/>
</dbReference>
<keyword evidence="1" id="KW-0812">Transmembrane</keyword>
<keyword evidence="1" id="KW-1133">Transmembrane helix</keyword>
<keyword evidence="1" id="KW-0472">Membrane</keyword>
<evidence type="ECO:0000313" key="2">
    <source>
        <dbReference type="EMBL" id="MBW8638926.1"/>
    </source>
</evidence>
<comment type="caution">
    <text evidence="2">The sequence shown here is derived from an EMBL/GenBank/DDBJ whole genome shotgun (WGS) entry which is preliminary data.</text>
</comment>
<feature type="transmembrane region" description="Helical" evidence="1">
    <location>
        <begin position="63"/>
        <end position="86"/>
    </location>
</feature>
<evidence type="ECO:0000256" key="1">
    <source>
        <dbReference type="SAM" id="Phobius"/>
    </source>
</evidence>
<feature type="transmembrane region" description="Helical" evidence="1">
    <location>
        <begin position="256"/>
        <end position="276"/>
    </location>
</feature>
<feature type="transmembrane region" description="Helical" evidence="1">
    <location>
        <begin position="215"/>
        <end position="236"/>
    </location>
</feature>
<dbReference type="AlphaFoldDB" id="A0AAE2ZQB4"/>
<name>A0AAE2ZQB4_9HYPH</name>
<dbReference type="EMBL" id="JAICBX010000003">
    <property type="protein sequence ID" value="MBW8638926.1"/>
    <property type="molecule type" value="Genomic_DNA"/>
</dbReference>
<feature type="transmembrane region" description="Helical" evidence="1">
    <location>
        <begin position="189"/>
        <end position="208"/>
    </location>
</feature>
<proteinExistence type="predicted"/>
<feature type="transmembrane region" description="Helical" evidence="1">
    <location>
        <begin position="379"/>
        <end position="401"/>
    </location>
</feature>
<feature type="transmembrane region" description="Helical" evidence="1">
    <location>
        <begin position="124"/>
        <end position="148"/>
    </location>
</feature>
<gene>
    <name evidence="2" type="ORF">K1W69_17145</name>
</gene>
<sequence length="435" mass="46954">MQKNPAEKLVFATIASTWLFYLIGGLYVVGPVIGWLLAGLAGLSLYLGNAIRADLRPTGSPPPLVLGWIAGMVAMLVPLLIAHAGWDLGMGQTIKSVVGWAKGWALVALFIFAGATLPIRRSVIVRAMCVVALITVVLTPLFIVAPMAGLPSMIFVSPLKAIGGPGPEYFSVYLYTIDPASGSARWQFFAPWSPFAGLIGVLTVAFALDERQRFWMLVGVLGGLTMILLSMSRMSLVALPVSIALPRLLPLASRPFAWFLAAALMGLMTVFGSALFRMIQQAVDAFRGARAASSEVRSTLQRIAYERWSTEAVWFGHGTVQPGPHLVEYMPIGSHHTWYGLLFVKGVAGLLAFAIPLVWQTAAVVHDCLFHSRGRLPLSITLVMIMLTFGENIEIEAYLIWPSFMVLGVHARQIARDRLSAAEALSAPQGLTAAS</sequence>